<comment type="caution">
    <text evidence="1">The sequence shown here is derived from an EMBL/GenBank/DDBJ whole genome shotgun (WGS) entry which is preliminary data.</text>
</comment>
<protein>
    <submittedName>
        <fullName evidence="1">Uncharacterized protein</fullName>
    </submittedName>
</protein>
<evidence type="ECO:0000313" key="1">
    <source>
        <dbReference type="EMBL" id="OIQ76858.1"/>
    </source>
</evidence>
<dbReference type="EMBL" id="MLJW01001754">
    <property type="protein sequence ID" value="OIQ76858.1"/>
    <property type="molecule type" value="Genomic_DNA"/>
</dbReference>
<proteinExistence type="predicted"/>
<dbReference type="AlphaFoldDB" id="A0A1J5Q0J3"/>
<gene>
    <name evidence="1" type="ORF">GALL_414580</name>
</gene>
<name>A0A1J5Q0J3_9ZZZZ</name>
<sequence length="137" mass="14988">MGRRLDVRHKIDADMHAESGVGRSGVGKPGAEFRQDLVRLDELEKRALDVRVRHNGCCADRAAICKHDAPGHPLVDQDALYRSLEMDFAATRFDGIDEDVGQAAGTADGIVPALEVIAEDRRHLCAGQFFRPIAEIA</sequence>
<organism evidence="1">
    <name type="scientific">mine drainage metagenome</name>
    <dbReference type="NCBI Taxonomy" id="410659"/>
    <lineage>
        <taxon>unclassified sequences</taxon>
        <taxon>metagenomes</taxon>
        <taxon>ecological metagenomes</taxon>
    </lineage>
</organism>
<reference evidence="1" key="1">
    <citation type="submission" date="2016-10" db="EMBL/GenBank/DDBJ databases">
        <title>Sequence of Gallionella enrichment culture.</title>
        <authorList>
            <person name="Poehlein A."/>
            <person name="Muehling M."/>
            <person name="Daniel R."/>
        </authorList>
    </citation>
    <scope>NUCLEOTIDE SEQUENCE</scope>
</reference>
<accession>A0A1J5Q0J3</accession>